<sequence length="65" mass="7579">MRKEYNLTVLRLKSTRGKGLHLKTLPRYREEVRLVAKAVVPLNLTPKPNRKLSQTRSRLLLPVCQ</sequence>
<protein>
    <recommendedName>
        <fullName evidence="3">Transposase</fullName>
    </recommendedName>
</protein>
<organism evidence="1 2">
    <name type="scientific">Candidatus Aramenus sulfurataquae</name>
    <dbReference type="NCBI Taxonomy" id="1326980"/>
    <lineage>
        <taxon>Archaea</taxon>
        <taxon>Thermoproteota</taxon>
        <taxon>Thermoprotei</taxon>
        <taxon>Sulfolobales</taxon>
        <taxon>Sulfolobaceae</taxon>
        <taxon>Candidatus Aramenus</taxon>
    </lineage>
</organism>
<evidence type="ECO:0000313" key="1">
    <source>
        <dbReference type="EMBL" id="EWG06508.1"/>
    </source>
</evidence>
<evidence type="ECO:0000313" key="2">
    <source>
        <dbReference type="Proteomes" id="UP000054284"/>
    </source>
</evidence>
<name>W7KJT2_9CREN</name>
<keyword evidence="2" id="KW-1185">Reference proteome</keyword>
<accession>W7KJT2</accession>
<proteinExistence type="predicted"/>
<dbReference type="EMBL" id="ASRH01000018">
    <property type="protein sequence ID" value="EWG06508.1"/>
    <property type="molecule type" value="Genomic_DNA"/>
</dbReference>
<comment type="caution">
    <text evidence="1">The sequence shown here is derived from an EMBL/GenBank/DDBJ whole genome shotgun (WGS) entry which is preliminary data.</text>
</comment>
<dbReference type="AlphaFoldDB" id="W7KJT2"/>
<gene>
    <name evidence="1" type="ORF">ASUL_09189</name>
</gene>
<evidence type="ECO:0008006" key="3">
    <source>
        <dbReference type="Google" id="ProtNLM"/>
    </source>
</evidence>
<reference evidence="1 2" key="1">
    <citation type="journal article" date="2014" name="Genome Announc.">
        <title>Draft Genome Sequence of the Sulfolobales Archaeon AZ1, Obtained through Metagenomic Analysis of a Mexican Hot Spring.</title>
        <authorList>
            <person name="Servin-Garciduenas L.E."/>
            <person name="Martinez-Romero E."/>
        </authorList>
    </citation>
    <scope>NUCLEOTIDE SEQUENCE [LARGE SCALE GENOMIC DNA]</scope>
    <source>
        <strain evidence="1">AZ1-illumnia</strain>
    </source>
</reference>
<dbReference type="Proteomes" id="UP000054284">
    <property type="component" value="Unassembled WGS sequence"/>
</dbReference>